<dbReference type="AlphaFoldDB" id="A0AAX6MG79"/>
<keyword evidence="3" id="KW-1185">Reference proteome</keyword>
<dbReference type="EMBL" id="JBANMG010000007">
    <property type="protein sequence ID" value="KAK6951427.1"/>
    <property type="molecule type" value="Genomic_DNA"/>
</dbReference>
<dbReference type="Proteomes" id="UP001369815">
    <property type="component" value="Unassembled WGS sequence"/>
</dbReference>
<feature type="region of interest" description="Disordered" evidence="1">
    <location>
        <begin position="102"/>
        <end position="122"/>
    </location>
</feature>
<proteinExistence type="predicted"/>
<comment type="caution">
    <text evidence="2">The sequence shown here is derived from an EMBL/GenBank/DDBJ whole genome shotgun (WGS) entry which is preliminary data.</text>
</comment>
<protein>
    <submittedName>
        <fullName evidence="2">Uncharacterized protein</fullName>
    </submittedName>
</protein>
<gene>
    <name evidence="2" type="ORF">Daesc_007962</name>
</gene>
<evidence type="ECO:0000313" key="3">
    <source>
        <dbReference type="Proteomes" id="UP001369815"/>
    </source>
</evidence>
<name>A0AAX6MG79_9PEZI</name>
<reference evidence="2 3" key="1">
    <citation type="journal article" date="2024" name="Front Chem Biol">
        <title>Unveiling the potential of Daldinia eschscholtzii MFLUCC 19-0629 through bioactivity and bioinformatics studies for enhanced sustainable agriculture production.</title>
        <authorList>
            <person name="Brooks S."/>
            <person name="Weaver J.A."/>
            <person name="Klomchit A."/>
            <person name="Alharthi S.A."/>
            <person name="Onlamun T."/>
            <person name="Nurani R."/>
            <person name="Vong T.K."/>
            <person name="Alberti F."/>
            <person name="Greco C."/>
        </authorList>
    </citation>
    <scope>NUCLEOTIDE SEQUENCE [LARGE SCALE GENOMIC DNA]</scope>
    <source>
        <strain evidence="2">MFLUCC 19-0629</strain>
    </source>
</reference>
<accession>A0AAX6MG79</accession>
<evidence type="ECO:0000313" key="2">
    <source>
        <dbReference type="EMBL" id="KAK6951427.1"/>
    </source>
</evidence>
<evidence type="ECO:0000256" key="1">
    <source>
        <dbReference type="SAM" id="MobiDB-lite"/>
    </source>
</evidence>
<organism evidence="2 3">
    <name type="scientific">Daldinia eschscholtzii</name>
    <dbReference type="NCBI Taxonomy" id="292717"/>
    <lineage>
        <taxon>Eukaryota</taxon>
        <taxon>Fungi</taxon>
        <taxon>Dikarya</taxon>
        <taxon>Ascomycota</taxon>
        <taxon>Pezizomycotina</taxon>
        <taxon>Sordariomycetes</taxon>
        <taxon>Xylariomycetidae</taxon>
        <taxon>Xylariales</taxon>
        <taxon>Hypoxylaceae</taxon>
        <taxon>Daldinia</taxon>
    </lineage>
</organism>
<sequence>MSNRELSWVAETPGAMKMTGTEQVGEIAQLIAKVYRLHGVIGFEGIPNTDPGVTLFKSKDAKFNLKFRNGDRRPINFFNVVESTENAVVSFNYALNGAEQNNSSYGPGSGVRNNRAEGPGTKQTNKAVSVICLMM</sequence>